<sequence length="86" mass="9673">MVNSNNSNTTAKQQPEPLLLCRGMLSFPCLVPPLFLDLLGRRDPWALATHVRELWWVGDTPGREVRAIYAGLPGRYRELLRGRTGG</sequence>
<dbReference type="Proteomes" id="UP001390339">
    <property type="component" value="Unassembled WGS sequence"/>
</dbReference>
<proteinExistence type="predicted"/>
<evidence type="ECO:0000313" key="2">
    <source>
        <dbReference type="Proteomes" id="UP001390339"/>
    </source>
</evidence>
<gene>
    <name evidence="1" type="ORF">PGQ11_009856</name>
</gene>
<reference evidence="1 2" key="1">
    <citation type="journal article" date="2024" name="IMA Fungus">
        <title>Apiospora arundinis, a panoply of carbohydrate-active enzymes and secondary metabolites.</title>
        <authorList>
            <person name="Sorensen T."/>
            <person name="Petersen C."/>
            <person name="Muurmann A.T."/>
            <person name="Christiansen J.V."/>
            <person name="Brundto M.L."/>
            <person name="Overgaard C.K."/>
            <person name="Boysen A.T."/>
            <person name="Wollenberg R.D."/>
            <person name="Larsen T.O."/>
            <person name="Sorensen J.L."/>
            <person name="Nielsen K.L."/>
            <person name="Sondergaard T.E."/>
        </authorList>
    </citation>
    <scope>NUCLEOTIDE SEQUENCE [LARGE SCALE GENOMIC DNA]</scope>
    <source>
        <strain evidence="1 2">AAU 773</strain>
    </source>
</reference>
<name>A0ABR2I924_9PEZI</name>
<organism evidence="1 2">
    <name type="scientific">Apiospora arundinis</name>
    <dbReference type="NCBI Taxonomy" id="335852"/>
    <lineage>
        <taxon>Eukaryota</taxon>
        <taxon>Fungi</taxon>
        <taxon>Dikarya</taxon>
        <taxon>Ascomycota</taxon>
        <taxon>Pezizomycotina</taxon>
        <taxon>Sordariomycetes</taxon>
        <taxon>Xylariomycetidae</taxon>
        <taxon>Amphisphaeriales</taxon>
        <taxon>Apiosporaceae</taxon>
        <taxon>Apiospora</taxon>
    </lineage>
</organism>
<protein>
    <submittedName>
        <fullName evidence="1">Uncharacterized protein</fullName>
    </submittedName>
</protein>
<keyword evidence="2" id="KW-1185">Reference proteome</keyword>
<evidence type="ECO:0000313" key="1">
    <source>
        <dbReference type="EMBL" id="KAK8859122.1"/>
    </source>
</evidence>
<accession>A0ABR2I924</accession>
<dbReference type="EMBL" id="JAPCWZ010000006">
    <property type="protein sequence ID" value="KAK8859122.1"/>
    <property type="molecule type" value="Genomic_DNA"/>
</dbReference>
<comment type="caution">
    <text evidence="1">The sequence shown here is derived from an EMBL/GenBank/DDBJ whole genome shotgun (WGS) entry which is preliminary data.</text>
</comment>